<organism evidence="1 2">
    <name type="scientific">Lentinula edodes</name>
    <name type="common">Shiitake mushroom</name>
    <name type="synonym">Lentinus edodes</name>
    <dbReference type="NCBI Taxonomy" id="5353"/>
    <lineage>
        <taxon>Eukaryota</taxon>
        <taxon>Fungi</taxon>
        <taxon>Dikarya</taxon>
        <taxon>Basidiomycota</taxon>
        <taxon>Agaricomycotina</taxon>
        <taxon>Agaricomycetes</taxon>
        <taxon>Agaricomycetidae</taxon>
        <taxon>Agaricales</taxon>
        <taxon>Marasmiineae</taxon>
        <taxon>Omphalotaceae</taxon>
        <taxon>Lentinula</taxon>
    </lineage>
</organism>
<reference evidence="1 2" key="1">
    <citation type="submission" date="2016-08" db="EMBL/GenBank/DDBJ databases">
        <authorList>
            <consortium name="Lentinula edodes genome sequencing consortium"/>
            <person name="Sakamoto Y."/>
            <person name="Nakade K."/>
            <person name="Sato S."/>
            <person name="Yoshida Y."/>
            <person name="Miyazaki K."/>
            <person name="Natsume S."/>
            <person name="Konno N."/>
        </authorList>
    </citation>
    <scope>NUCLEOTIDE SEQUENCE [LARGE SCALE GENOMIC DNA]</scope>
    <source>
        <strain evidence="1 2">NBRC 111202</strain>
    </source>
</reference>
<protein>
    <submittedName>
        <fullName evidence="1">Uncharacterized protein</fullName>
    </submittedName>
</protein>
<gene>
    <name evidence="1" type="ORF">LENED_005496</name>
</gene>
<dbReference type="EMBL" id="BDGU01000152">
    <property type="protein sequence ID" value="GAW03752.1"/>
    <property type="molecule type" value="Genomic_DNA"/>
</dbReference>
<dbReference type="AlphaFoldDB" id="A0A1Q3E957"/>
<proteinExistence type="predicted"/>
<dbReference type="Proteomes" id="UP000188533">
    <property type="component" value="Unassembled WGS sequence"/>
</dbReference>
<sequence length="78" mass="8938">MYSLSTPAPYTTFPYNSRSLFSLQVMPIFSSASDIQFYYADSGVPSISDYTTYFIVHGHSYHAYFKDCFLLHVNTPTE</sequence>
<accession>A0A1Q3E957</accession>
<name>A0A1Q3E957_LENED</name>
<evidence type="ECO:0000313" key="2">
    <source>
        <dbReference type="Proteomes" id="UP000188533"/>
    </source>
</evidence>
<comment type="caution">
    <text evidence="1">The sequence shown here is derived from an EMBL/GenBank/DDBJ whole genome shotgun (WGS) entry which is preliminary data.</text>
</comment>
<reference evidence="1 2" key="2">
    <citation type="submission" date="2017-02" db="EMBL/GenBank/DDBJ databases">
        <title>A genome survey and senescence transcriptome analysis in Lentinula edodes.</title>
        <authorList>
            <person name="Sakamoto Y."/>
            <person name="Nakade K."/>
            <person name="Sato S."/>
            <person name="Yoshida Y."/>
            <person name="Miyazaki K."/>
            <person name="Natsume S."/>
            <person name="Konno N."/>
        </authorList>
    </citation>
    <scope>NUCLEOTIDE SEQUENCE [LARGE SCALE GENOMIC DNA]</scope>
    <source>
        <strain evidence="1 2">NBRC 111202</strain>
    </source>
</reference>
<evidence type="ECO:0000313" key="1">
    <source>
        <dbReference type="EMBL" id="GAW03752.1"/>
    </source>
</evidence>
<keyword evidence="2" id="KW-1185">Reference proteome</keyword>